<accession>A0A2G9H053</accession>
<evidence type="ECO:0000256" key="3">
    <source>
        <dbReference type="SAM" id="MobiDB-lite"/>
    </source>
</evidence>
<gene>
    <name evidence="5" type="ORF">CDL12_16503</name>
</gene>
<dbReference type="GO" id="GO:0003887">
    <property type="term" value="F:DNA-directed DNA polymerase activity"/>
    <property type="evidence" value="ECO:0007669"/>
    <property type="project" value="UniProtKB-KW"/>
</dbReference>
<dbReference type="SUPFAM" id="SSF88723">
    <property type="entry name" value="PIN domain-like"/>
    <property type="match status" value="1"/>
</dbReference>
<evidence type="ECO:0000256" key="1">
    <source>
        <dbReference type="ARBA" id="ARBA00022722"/>
    </source>
</evidence>
<dbReference type="EMBL" id="NKXS01003088">
    <property type="protein sequence ID" value="PIN10901.1"/>
    <property type="molecule type" value="Genomic_DNA"/>
</dbReference>
<dbReference type="Pfam" id="PF01367">
    <property type="entry name" value="5_3_exonuc"/>
    <property type="match status" value="1"/>
</dbReference>
<feature type="region of interest" description="Disordered" evidence="3">
    <location>
        <begin position="59"/>
        <end position="79"/>
    </location>
</feature>
<comment type="caution">
    <text evidence="5">The sequence shown here is derived from an EMBL/GenBank/DDBJ whole genome shotgun (WGS) entry which is preliminary data.</text>
</comment>
<evidence type="ECO:0000313" key="6">
    <source>
        <dbReference type="Proteomes" id="UP000231279"/>
    </source>
</evidence>
<keyword evidence="2" id="KW-0378">Hydrolase</keyword>
<organism evidence="5 6">
    <name type="scientific">Handroanthus impetiginosus</name>
    <dbReference type="NCBI Taxonomy" id="429701"/>
    <lineage>
        <taxon>Eukaryota</taxon>
        <taxon>Viridiplantae</taxon>
        <taxon>Streptophyta</taxon>
        <taxon>Embryophyta</taxon>
        <taxon>Tracheophyta</taxon>
        <taxon>Spermatophyta</taxon>
        <taxon>Magnoliopsida</taxon>
        <taxon>eudicotyledons</taxon>
        <taxon>Gunneridae</taxon>
        <taxon>Pentapetalae</taxon>
        <taxon>asterids</taxon>
        <taxon>lamiids</taxon>
        <taxon>Lamiales</taxon>
        <taxon>Bignoniaceae</taxon>
        <taxon>Crescentiina</taxon>
        <taxon>Tabebuia alliance</taxon>
        <taxon>Handroanthus</taxon>
    </lineage>
</organism>
<dbReference type="InterPro" id="IPR020045">
    <property type="entry name" value="DNA_polI_H3TH"/>
</dbReference>
<dbReference type="PANTHER" id="PTHR42646">
    <property type="entry name" value="FLAP ENDONUCLEASE XNI"/>
    <property type="match status" value="1"/>
</dbReference>
<dbReference type="Gene3D" id="1.10.150.20">
    <property type="entry name" value="5' to 3' exonuclease, C-terminal subdomain"/>
    <property type="match status" value="1"/>
</dbReference>
<dbReference type="InterPro" id="IPR002421">
    <property type="entry name" value="5-3_exonuclease"/>
</dbReference>
<dbReference type="GO" id="GO:0017108">
    <property type="term" value="F:5'-flap endonuclease activity"/>
    <property type="evidence" value="ECO:0007669"/>
    <property type="project" value="InterPro"/>
</dbReference>
<keyword evidence="6" id="KW-1185">Reference proteome</keyword>
<keyword evidence="5" id="KW-0239">DNA-directed DNA polymerase</keyword>
<dbReference type="GO" id="GO:0033567">
    <property type="term" value="P:DNA replication, Okazaki fragment processing"/>
    <property type="evidence" value="ECO:0007669"/>
    <property type="project" value="InterPro"/>
</dbReference>
<keyword evidence="1" id="KW-0540">Nuclease</keyword>
<evidence type="ECO:0000256" key="2">
    <source>
        <dbReference type="ARBA" id="ARBA00022801"/>
    </source>
</evidence>
<dbReference type="Gene3D" id="3.40.50.1010">
    <property type="entry name" value="5'-nuclease"/>
    <property type="match status" value="1"/>
</dbReference>
<dbReference type="GO" id="GO:0008409">
    <property type="term" value="F:5'-3' exonuclease activity"/>
    <property type="evidence" value="ECO:0007669"/>
    <property type="project" value="InterPro"/>
</dbReference>
<protein>
    <submittedName>
        <fullName evidence="5">DNA-directed DNA polymerase</fullName>
        <ecNumber evidence="5">2.7.7.7</ecNumber>
    </submittedName>
</protein>
<dbReference type="AlphaFoldDB" id="A0A2G9H053"/>
<dbReference type="SMART" id="SM00475">
    <property type="entry name" value="53EXOc"/>
    <property type="match status" value="1"/>
</dbReference>
<dbReference type="SUPFAM" id="SSF47807">
    <property type="entry name" value="5' to 3' exonuclease, C-terminal subdomain"/>
    <property type="match status" value="1"/>
</dbReference>
<dbReference type="OrthoDB" id="275278at2759"/>
<proteinExistence type="predicted"/>
<dbReference type="CDD" id="cd09859">
    <property type="entry name" value="PIN_53EXO"/>
    <property type="match status" value="1"/>
</dbReference>
<dbReference type="InterPro" id="IPR038969">
    <property type="entry name" value="FEN"/>
</dbReference>
<dbReference type="Proteomes" id="UP000231279">
    <property type="component" value="Unassembled WGS sequence"/>
</dbReference>
<dbReference type="GO" id="GO:0003677">
    <property type="term" value="F:DNA binding"/>
    <property type="evidence" value="ECO:0007669"/>
    <property type="project" value="InterPro"/>
</dbReference>
<dbReference type="InterPro" id="IPR029060">
    <property type="entry name" value="PIN-like_dom_sf"/>
</dbReference>
<dbReference type="InterPro" id="IPR036279">
    <property type="entry name" value="5-3_exonuclease_C_sf"/>
</dbReference>
<dbReference type="EC" id="2.7.7.7" evidence="5"/>
<dbReference type="FunFam" id="3.40.50.1010:FF:000027">
    <property type="entry name" value="5'-3' exonuclease family protein"/>
    <property type="match status" value="1"/>
</dbReference>
<dbReference type="Pfam" id="PF02739">
    <property type="entry name" value="5_3_exonuc_N"/>
    <property type="match status" value="1"/>
</dbReference>
<feature type="domain" description="5'-3' exonuclease" evidence="4">
    <location>
        <begin position="93"/>
        <end position="358"/>
    </location>
</feature>
<keyword evidence="5" id="KW-0548">Nucleotidyltransferase</keyword>
<keyword evidence="5" id="KW-0808">Transferase</keyword>
<dbReference type="InterPro" id="IPR020046">
    <property type="entry name" value="5-3_exonucl_a-hlix_arch_N"/>
</dbReference>
<dbReference type="FunFam" id="1.10.150.20:FF:000042">
    <property type="entry name" value="5'-3' exonuclease family protein"/>
    <property type="match status" value="1"/>
</dbReference>
<sequence>MASHLQISRKSYSNFSCIYVKPSAKHNLPHFISLPNSRTQKAKSWKLIRAHFSATPCNQSAVDDETLSPSSPENDVLSVNSGDDCSNRIARRRRVFFLDVNPLCYKGSTPSLQSFAHWVSLFFSQVSHNDPVIAVLDGEGGNEYRRQLLSSYKANRRKMMPQFPDVERFPKSSFRKSHKLVIDVLQKCNVPVVKIEGHEADDVVATLVQQVLLKGYRAVIASPDKDFKQLIAEDVQIVMPVPELGRWSFYTIKHYMAQYNCDPESDLSLRCILGDEIDGVPGIQHLVPGFGRKTALKLLKKHGSLENLLNAASVRTIGRQYVQEALTKYADFLWRNYEVLSLKRDIDVQIEEQWLCRRDDRNDSVILSDFMELLSKTHDLKWQNRRHSNGLKAVT</sequence>
<dbReference type="STRING" id="429701.A0A2G9H053"/>
<evidence type="ECO:0000313" key="5">
    <source>
        <dbReference type="EMBL" id="PIN10901.1"/>
    </source>
</evidence>
<reference evidence="6" key="1">
    <citation type="journal article" date="2018" name="Gigascience">
        <title>Genome assembly of the Pink Ipe (Handroanthus impetiginosus, Bignoniaceae), a highly valued, ecologically keystone Neotropical timber forest tree.</title>
        <authorList>
            <person name="Silva-Junior O.B."/>
            <person name="Grattapaglia D."/>
            <person name="Novaes E."/>
            <person name="Collevatti R.G."/>
        </authorList>
    </citation>
    <scope>NUCLEOTIDE SEQUENCE [LARGE SCALE GENOMIC DNA]</scope>
    <source>
        <strain evidence="6">cv. UFG-1</strain>
    </source>
</reference>
<evidence type="ECO:0000259" key="4">
    <source>
        <dbReference type="SMART" id="SM00475"/>
    </source>
</evidence>
<dbReference type="PANTHER" id="PTHR42646:SF4">
    <property type="entry name" value="5'-3' EXONUCLEASE FAMILY PROTEIN"/>
    <property type="match status" value="1"/>
</dbReference>
<name>A0A2G9H053_9LAMI</name>